<dbReference type="Proteomes" id="UP000438429">
    <property type="component" value="Unassembled WGS sequence"/>
</dbReference>
<evidence type="ECO:0000313" key="3">
    <source>
        <dbReference type="Proteomes" id="UP000438429"/>
    </source>
</evidence>
<comment type="caution">
    <text evidence="2">The sequence shown here is derived from an EMBL/GenBank/DDBJ whole genome shotgun (WGS) entry which is preliminary data.</text>
</comment>
<protein>
    <submittedName>
        <fullName evidence="2">Uncharacterized protein</fullName>
    </submittedName>
</protein>
<sequence length="103" mass="11558">MIRGLVSPNLQHEIIFLFLLIFHRFTHQNKNTTTARARESPVELADVYLHFVNDHHVMSMTPPPYAIFPLPLTLTLSHLAEAQIKESVMSVAVAVTPISTVLA</sequence>
<accession>A0A6A4SZQ9</accession>
<keyword evidence="1" id="KW-0732">Signal</keyword>
<dbReference type="EMBL" id="VEVO01000009">
    <property type="protein sequence ID" value="KAF0037300.1"/>
    <property type="molecule type" value="Genomic_DNA"/>
</dbReference>
<feature type="chain" id="PRO_5025686817" evidence="1">
    <location>
        <begin position="29"/>
        <end position="103"/>
    </location>
</feature>
<dbReference type="AlphaFoldDB" id="A0A6A4SZQ9"/>
<evidence type="ECO:0000313" key="2">
    <source>
        <dbReference type="EMBL" id="KAF0037300.1"/>
    </source>
</evidence>
<feature type="signal peptide" evidence="1">
    <location>
        <begin position="1"/>
        <end position="28"/>
    </location>
</feature>
<evidence type="ECO:0000256" key="1">
    <source>
        <dbReference type="SAM" id="SignalP"/>
    </source>
</evidence>
<gene>
    <name evidence="2" type="ORF">F2P81_010174</name>
</gene>
<proteinExistence type="predicted"/>
<organism evidence="2 3">
    <name type="scientific">Scophthalmus maximus</name>
    <name type="common">Turbot</name>
    <name type="synonym">Psetta maxima</name>
    <dbReference type="NCBI Taxonomy" id="52904"/>
    <lineage>
        <taxon>Eukaryota</taxon>
        <taxon>Metazoa</taxon>
        <taxon>Chordata</taxon>
        <taxon>Craniata</taxon>
        <taxon>Vertebrata</taxon>
        <taxon>Euteleostomi</taxon>
        <taxon>Actinopterygii</taxon>
        <taxon>Neopterygii</taxon>
        <taxon>Teleostei</taxon>
        <taxon>Neoteleostei</taxon>
        <taxon>Acanthomorphata</taxon>
        <taxon>Carangaria</taxon>
        <taxon>Pleuronectiformes</taxon>
        <taxon>Pleuronectoidei</taxon>
        <taxon>Scophthalmidae</taxon>
        <taxon>Scophthalmus</taxon>
    </lineage>
</organism>
<name>A0A6A4SZQ9_SCOMX</name>
<reference evidence="2 3" key="1">
    <citation type="submission" date="2019-06" db="EMBL/GenBank/DDBJ databases">
        <title>Draft genomes of female and male turbot (Scophthalmus maximus).</title>
        <authorList>
            <person name="Xu H."/>
            <person name="Xu X.-W."/>
            <person name="Shao C."/>
            <person name="Chen S."/>
        </authorList>
    </citation>
    <scope>NUCLEOTIDE SEQUENCE [LARGE SCALE GENOMIC DNA]</scope>
    <source>
        <strain evidence="2">Ysfricsl-2016a</strain>
        <tissue evidence="2">Blood</tissue>
    </source>
</reference>